<dbReference type="FunFam" id="3.10.20.30:FF:000002">
    <property type="entry name" value="GTP pyrophosphokinase (RelA/SpoT)"/>
    <property type="match status" value="1"/>
</dbReference>
<dbReference type="InterPro" id="IPR043519">
    <property type="entry name" value="NT_sf"/>
</dbReference>
<dbReference type="Proteomes" id="UP000242418">
    <property type="component" value="Unassembled WGS sequence"/>
</dbReference>
<dbReference type="PROSITE" id="PS51671">
    <property type="entry name" value="ACT"/>
    <property type="match status" value="1"/>
</dbReference>
<dbReference type="GO" id="GO:0015969">
    <property type="term" value="P:guanosine tetraphosphate metabolic process"/>
    <property type="evidence" value="ECO:0007669"/>
    <property type="project" value="InterPro"/>
</dbReference>
<dbReference type="InterPro" id="IPR002912">
    <property type="entry name" value="ACT_dom"/>
</dbReference>
<evidence type="ECO:0000256" key="5">
    <source>
        <dbReference type="ARBA" id="ARBA00033308"/>
    </source>
</evidence>
<dbReference type="GO" id="GO:0008893">
    <property type="term" value="F:guanosine-3',5'-bis(diphosphate) 3'-diphosphatase activity"/>
    <property type="evidence" value="ECO:0007669"/>
    <property type="project" value="TreeGrafter"/>
</dbReference>
<evidence type="ECO:0000256" key="6">
    <source>
        <dbReference type="RuleBase" id="RU003847"/>
    </source>
</evidence>
<dbReference type="InterPro" id="IPR033655">
    <property type="entry name" value="TGS_RelA/SpoT"/>
</dbReference>
<dbReference type="Pfam" id="PF04607">
    <property type="entry name" value="RelA_SpoT"/>
    <property type="match status" value="1"/>
</dbReference>
<dbReference type="InterPro" id="IPR045600">
    <property type="entry name" value="RelA/SpoT_AH_RIS"/>
</dbReference>
<dbReference type="Gene3D" id="1.10.3210.10">
    <property type="entry name" value="Hypothetical protein af1432"/>
    <property type="match status" value="1"/>
</dbReference>
<dbReference type="SUPFAM" id="SSF109604">
    <property type="entry name" value="HD-domain/PDEase-like"/>
    <property type="match status" value="1"/>
</dbReference>
<dbReference type="GO" id="GO:0042594">
    <property type="term" value="P:response to starvation"/>
    <property type="evidence" value="ECO:0007669"/>
    <property type="project" value="TreeGrafter"/>
</dbReference>
<dbReference type="Gene3D" id="3.10.20.30">
    <property type="match status" value="1"/>
</dbReference>
<comment type="pathway">
    <text evidence="2">Purine metabolism.</text>
</comment>
<dbReference type="PROSITE" id="PS51880">
    <property type="entry name" value="TGS"/>
    <property type="match status" value="1"/>
</dbReference>
<feature type="domain" description="TGS" evidence="8">
    <location>
        <begin position="426"/>
        <end position="487"/>
    </location>
</feature>
<comment type="similarity">
    <text evidence="6">Belongs to the relA/spoT family.</text>
</comment>
<dbReference type="InterPro" id="IPR012676">
    <property type="entry name" value="TGS-like"/>
</dbReference>
<dbReference type="InterPro" id="IPR045865">
    <property type="entry name" value="ACT-like_dom_sf"/>
</dbReference>
<accession>A0AB37ZAU5</accession>
<protein>
    <recommendedName>
        <fullName evidence="1">GTP pyrophosphokinase</fullName>
    </recommendedName>
    <alternativeName>
        <fullName evidence="4">(p)ppGpp synthase</fullName>
    </alternativeName>
    <alternativeName>
        <fullName evidence="3">ATP:GTP 3'-pyrophosphotransferase</fullName>
    </alternativeName>
    <alternativeName>
        <fullName evidence="5">ppGpp synthase I</fullName>
    </alternativeName>
</protein>
<feature type="domain" description="ACT" evidence="7">
    <location>
        <begin position="683"/>
        <end position="759"/>
    </location>
</feature>
<dbReference type="SUPFAM" id="SSF55021">
    <property type="entry name" value="ACT-like"/>
    <property type="match status" value="1"/>
</dbReference>
<organism evidence="9 10">
    <name type="scientific">Pseudomonas peli</name>
    <dbReference type="NCBI Taxonomy" id="592361"/>
    <lineage>
        <taxon>Bacteria</taxon>
        <taxon>Pseudomonadati</taxon>
        <taxon>Pseudomonadota</taxon>
        <taxon>Gammaproteobacteria</taxon>
        <taxon>Pseudomonadales</taxon>
        <taxon>Pseudomonadaceae</taxon>
        <taxon>Pseudomonas</taxon>
    </lineage>
</organism>
<dbReference type="Pfam" id="PF13291">
    <property type="entry name" value="ACT_4"/>
    <property type="match status" value="1"/>
</dbReference>
<dbReference type="Gene3D" id="3.30.460.10">
    <property type="entry name" value="Beta Polymerase, domain 2"/>
    <property type="match status" value="1"/>
</dbReference>
<keyword evidence="10" id="KW-1185">Reference proteome</keyword>
<name>A0AB37ZAU5_9PSED</name>
<dbReference type="NCBIfam" id="TIGR00691">
    <property type="entry name" value="spoT_relA"/>
    <property type="match status" value="1"/>
</dbReference>
<evidence type="ECO:0000256" key="1">
    <source>
        <dbReference type="ARBA" id="ARBA00019852"/>
    </source>
</evidence>
<dbReference type="GO" id="GO:0005886">
    <property type="term" value="C:plasma membrane"/>
    <property type="evidence" value="ECO:0007669"/>
    <property type="project" value="TreeGrafter"/>
</dbReference>
<evidence type="ECO:0000256" key="2">
    <source>
        <dbReference type="ARBA" id="ARBA00025704"/>
    </source>
</evidence>
<dbReference type="InterPro" id="IPR004811">
    <property type="entry name" value="RelA/Spo_fam"/>
</dbReference>
<dbReference type="InterPro" id="IPR007685">
    <property type="entry name" value="RelA_SpoT"/>
</dbReference>
<dbReference type="Gene3D" id="3.30.70.260">
    <property type="match status" value="1"/>
</dbReference>
<gene>
    <name evidence="9" type="ORF">SAMN05216370_2431</name>
</gene>
<evidence type="ECO:0000259" key="8">
    <source>
        <dbReference type="PROSITE" id="PS51880"/>
    </source>
</evidence>
<evidence type="ECO:0000313" key="10">
    <source>
        <dbReference type="Proteomes" id="UP000242418"/>
    </source>
</evidence>
<dbReference type="Pfam" id="PF13328">
    <property type="entry name" value="HD_4"/>
    <property type="match status" value="1"/>
</dbReference>
<dbReference type="FunFam" id="3.30.460.10:FF:000001">
    <property type="entry name" value="GTP pyrophosphokinase RelA"/>
    <property type="match status" value="1"/>
</dbReference>
<evidence type="ECO:0000313" key="9">
    <source>
        <dbReference type="EMBL" id="SCW64721.1"/>
    </source>
</evidence>
<evidence type="ECO:0000259" key="7">
    <source>
        <dbReference type="PROSITE" id="PS51671"/>
    </source>
</evidence>
<dbReference type="CDD" id="cd01668">
    <property type="entry name" value="TGS_RSH"/>
    <property type="match status" value="1"/>
</dbReference>
<dbReference type="SUPFAM" id="SSF81271">
    <property type="entry name" value="TGS-like"/>
    <property type="match status" value="1"/>
</dbReference>
<dbReference type="Pfam" id="PF02824">
    <property type="entry name" value="TGS"/>
    <property type="match status" value="1"/>
</dbReference>
<dbReference type="NCBIfam" id="NF008124">
    <property type="entry name" value="PRK10872.1"/>
    <property type="match status" value="1"/>
</dbReference>
<dbReference type="Pfam" id="PF19296">
    <property type="entry name" value="RelA_AH_RIS"/>
    <property type="match status" value="1"/>
</dbReference>
<dbReference type="EMBL" id="FMTL01000002">
    <property type="protein sequence ID" value="SCW64721.1"/>
    <property type="molecule type" value="Genomic_DNA"/>
</dbReference>
<reference evidence="9 10" key="1">
    <citation type="submission" date="2016-10" db="EMBL/GenBank/DDBJ databases">
        <authorList>
            <person name="Varghese N."/>
            <person name="Submissions S."/>
        </authorList>
    </citation>
    <scope>NUCLEOTIDE SEQUENCE [LARGE SCALE GENOMIC DNA]</scope>
    <source>
        <strain evidence="9 10">DSM 17833</strain>
    </source>
</reference>
<evidence type="ECO:0000256" key="3">
    <source>
        <dbReference type="ARBA" id="ARBA00029754"/>
    </source>
</evidence>
<dbReference type="PANTHER" id="PTHR21262">
    <property type="entry name" value="GUANOSINE-3',5'-BIS DIPHOSPHATE 3'-PYROPHOSPHOHYDROLASE"/>
    <property type="match status" value="1"/>
</dbReference>
<dbReference type="GO" id="GO:0015949">
    <property type="term" value="P:nucleobase-containing small molecule interconversion"/>
    <property type="evidence" value="ECO:0007669"/>
    <property type="project" value="UniProtKB-ARBA"/>
</dbReference>
<dbReference type="InterPro" id="IPR004095">
    <property type="entry name" value="TGS"/>
</dbReference>
<dbReference type="InterPro" id="IPR012675">
    <property type="entry name" value="Beta-grasp_dom_sf"/>
</dbReference>
<dbReference type="SMART" id="SM00954">
    <property type="entry name" value="RelA_SpoT"/>
    <property type="match status" value="1"/>
</dbReference>
<evidence type="ECO:0000256" key="4">
    <source>
        <dbReference type="ARBA" id="ARBA00032407"/>
    </source>
</evidence>
<dbReference type="CDD" id="cd04876">
    <property type="entry name" value="ACT_RelA-SpoT"/>
    <property type="match status" value="1"/>
</dbReference>
<dbReference type="SUPFAM" id="SSF81301">
    <property type="entry name" value="Nucleotidyltransferase"/>
    <property type="match status" value="1"/>
</dbReference>
<dbReference type="GO" id="GO:0008728">
    <property type="term" value="F:GTP diphosphokinase activity"/>
    <property type="evidence" value="ECO:0007669"/>
    <property type="project" value="TreeGrafter"/>
</dbReference>
<dbReference type="CDD" id="cd05399">
    <property type="entry name" value="NT_Rel-Spo_like"/>
    <property type="match status" value="1"/>
</dbReference>
<dbReference type="AlphaFoldDB" id="A0AB37ZAU5"/>
<dbReference type="PANTHER" id="PTHR21262:SF31">
    <property type="entry name" value="GTP PYROPHOSPHOKINASE"/>
    <property type="match status" value="1"/>
</dbReference>
<comment type="function">
    <text evidence="6">In eubacteria ppGpp (guanosine 3'-diphosphate 5'-diphosphate) is a mediator of the stringent response that coordinates a variety of cellular activities in response to changes in nutritional abundance.</text>
</comment>
<proteinExistence type="inferred from homology"/>
<comment type="caution">
    <text evidence="9">The sequence shown here is derived from an EMBL/GenBank/DDBJ whole genome shotgun (WGS) entry which is preliminary data.</text>
</comment>
<sequence length="759" mass="85331">MCMPRTVGKVSKMVQVRAHQPINDDGSINLEAWLGHVLSVDPALDREALREACEFAREAEQQANAAKNLWTEGASSFRSGLEIAEILADLKLDQDSLVAAVIYRCVREGKVPLALVHQRFGPVVAKLVEGVLRMAAISASLNPRDSLVLGSQAQVENLRKMLVAMVDDVRVALIKLAERTCAIRAVKEADDEKRQRVAREVFDIYAPLAHRLGIGHIKWELEDLSFRYLEPEQYKQIAKLLHERRLDREHYINEVMGQLRVELEATGVKADISGRAKHIYSIWRKMQRKGLQFSQIYDVRAVRVLVPEVRDCYTALGIVHTLWRHIPKEFDDYIANPKENGYRSLHTAVLGPEGKVLEVQIRTQAMHEEAELGVCAHWRYKGTDVKASSNHYEEKISWLRQVLEWHEELGDIGGLAEQLRVDIEPDRVYVFTPDGHAIDLPKGATPLDFAYRVHTEIGHNCRGAKINGRIVPLNYSLQTGEQVEIITSKHGTPSRDWLNSNLGYVTTSRARAKIVHWFKLQDRDQNVAAGKVQLERELQRLALPHVDFEKLAEKANMKTSEDLFASLGAGDLRLAQLVNLAQQLVEPDRVNEQLELIPRKALGFKPGKRGDIQIQGVGNLLTQMAGCCQPLPGDPIVGYITQGRGVSIHRQDCASVLQLAGREPERIIQVNWGPVPVQTYPVEIIIKAYDRSGLLRDVTQVLLNEKLNVLAVNTRSNKDDNTASMSITVEIPGLEALGRLLGRISQLPNIIEARRHRVS</sequence>